<feature type="compositionally biased region" description="Low complexity" evidence="2">
    <location>
        <begin position="201"/>
        <end position="210"/>
    </location>
</feature>
<evidence type="ECO:0000313" key="5">
    <source>
        <dbReference type="Proteomes" id="UP000078544"/>
    </source>
</evidence>
<feature type="domain" description="Phospholipase/carboxylesterase/thioesterase" evidence="3">
    <location>
        <begin position="31"/>
        <end position="175"/>
    </location>
</feature>
<dbReference type="InterPro" id="IPR029058">
    <property type="entry name" value="AB_hydrolase_fold"/>
</dbReference>
<dbReference type="Gene3D" id="3.40.50.1820">
    <property type="entry name" value="alpha/beta hydrolase"/>
    <property type="match status" value="1"/>
</dbReference>
<dbReference type="Pfam" id="PF02230">
    <property type="entry name" value="Abhydrolase_2"/>
    <property type="match status" value="1"/>
</dbReference>
<gene>
    <name evidence="4" type="ORF">AAL_03449</name>
</gene>
<proteinExistence type="inferred from homology"/>
<dbReference type="PANTHER" id="PTHR10655:SF67">
    <property type="entry name" value="PHOSPHOLIPASE_CARBOXYLESTERASE SUPERFAMILY (AFU_ORTHOLOGUE AFUA_5G09340)"/>
    <property type="match status" value="1"/>
</dbReference>
<sequence length="283" mass="31051">MPPRIPTHADFASLSSTTLPLALHFPVPPESTTTFLILFHGLGDSELPFAMFARNLHLPNTLAISVRGTSSIPPSMLHDLHQAPLPSQPQQQQQQYYHWGDDLLLDQATGDLDPDPGFSRACALVTEKLVRGILVERCGWDTSDVLLFGFGQGAALALGLPLTEGLTYKGVVAIGPDAGGVPASMRAKKCGTTTMTMTLRGKQQAQQGQGRLEDAKDEEERTNDTPVLLVQGQSRQDENAVRESYGNVQVVRWKRSEVDMPRSKEEMIPIMKFFAERLKSGFL</sequence>
<dbReference type="OrthoDB" id="437457at2759"/>
<dbReference type="AlphaFoldDB" id="A0A168D8P2"/>
<dbReference type="InterPro" id="IPR050565">
    <property type="entry name" value="LYPA1-2/EST-like"/>
</dbReference>
<organism evidence="4 5">
    <name type="scientific">Moelleriella libera RCEF 2490</name>
    <dbReference type="NCBI Taxonomy" id="1081109"/>
    <lineage>
        <taxon>Eukaryota</taxon>
        <taxon>Fungi</taxon>
        <taxon>Dikarya</taxon>
        <taxon>Ascomycota</taxon>
        <taxon>Pezizomycotina</taxon>
        <taxon>Sordariomycetes</taxon>
        <taxon>Hypocreomycetidae</taxon>
        <taxon>Hypocreales</taxon>
        <taxon>Clavicipitaceae</taxon>
        <taxon>Moelleriella</taxon>
    </lineage>
</organism>
<dbReference type="GO" id="GO:0005737">
    <property type="term" value="C:cytoplasm"/>
    <property type="evidence" value="ECO:0007669"/>
    <property type="project" value="TreeGrafter"/>
</dbReference>
<evidence type="ECO:0000256" key="2">
    <source>
        <dbReference type="SAM" id="MobiDB-lite"/>
    </source>
</evidence>
<dbReference type="EMBL" id="AZGY01000006">
    <property type="protein sequence ID" value="KZZ97485.1"/>
    <property type="molecule type" value="Genomic_DNA"/>
</dbReference>
<dbReference type="GO" id="GO:0008474">
    <property type="term" value="F:palmitoyl-(protein) hydrolase activity"/>
    <property type="evidence" value="ECO:0007669"/>
    <property type="project" value="TreeGrafter"/>
</dbReference>
<dbReference type="Proteomes" id="UP000078544">
    <property type="component" value="Unassembled WGS sequence"/>
</dbReference>
<evidence type="ECO:0000259" key="3">
    <source>
        <dbReference type="Pfam" id="PF02230"/>
    </source>
</evidence>
<protein>
    <submittedName>
        <fullName evidence="4">Phospholipase/carboxylesterase/thioesterase</fullName>
    </submittedName>
</protein>
<comment type="caution">
    <text evidence="4">The sequence shown here is derived from an EMBL/GenBank/DDBJ whole genome shotgun (WGS) entry which is preliminary data.</text>
</comment>
<dbReference type="STRING" id="1081109.A0A168D8P2"/>
<evidence type="ECO:0000256" key="1">
    <source>
        <dbReference type="ARBA" id="ARBA00006499"/>
    </source>
</evidence>
<evidence type="ECO:0000313" key="4">
    <source>
        <dbReference type="EMBL" id="KZZ97485.1"/>
    </source>
</evidence>
<dbReference type="InterPro" id="IPR003140">
    <property type="entry name" value="PLipase/COase/thioEstase"/>
</dbReference>
<dbReference type="GO" id="GO:0052689">
    <property type="term" value="F:carboxylic ester hydrolase activity"/>
    <property type="evidence" value="ECO:0007669"/>
    <property type="project" value="TreeGrafter"/>
</dbReference>
<feature type="compositionally biased region" description="Basic and acidic residues" evidence="2">
    <location>
        <begin position="211"/>
        <end position="223"/>
    </location>
</feature>
<dbReference type="PANTHER" id="PTHR10655">
    <property type="entry name" value="LYSOPHOSPHOLIPASE-RELATED"/>
    <property type="match status" value="1"/>
</dbReference>
<name>A0A168D8P2_9HYPO</name>
<reference evidence="4 5" key="1">
    <citation type="journal article" date="2016" name="Genome Biol. Evol.">
        <title>Divergent and convergent evolution of fungal pathogenicity.</title>
        <authorList>
            <person name="Shang Y."/>
            <person name="Xiao G."/>
            <person name="Zheng P."/>
            <person name="Cen K."/>
            <person name="Zhan S."/>
            <person name="Wang C."/>
        </authorList>
    </citation>
    <scope>NUCLEOTIDE SEQUENCE [LARGE SCALE GENOMIC DNA]</scope>
    <source>
        <strain evidence="4 5">RCEF 2490</strain>
    </source>
</reference>
<keyword evidence="5" id="KW-1185">Reference proteome</keyword>
<feature type="region of interest" description="Disordered" evidence="2">
    <location>
        <begin position="201"/>
        <end position="224"/>
    </location>
</feature>
<dbReference type="SUPFAM" id="SSF53474">
    <property type="entry name" value="alpha/beta-Hydrolases"/>
    <property type="match status" value="1"/>
</dbReference>
<comment type="similarity">
    <text evidence="1">Belongs to the AB hydrolase superfamily. AB hydrolase 2 family.</text>
</comment>
<accession>A0A168D8P2</accession>